<protein>
    <recommendedName>
        <fullName evidence="4">Holin-like toxin</fullName>
    </recommendedName>
</protein>
<evidence type="ECO:0008006" key="4">
    <source>
        <dbReference type="Google" id="ProtNLM"/>
    </source>
</evidence>
<keyword evidence="1" id="KW-1133">Transmembrane helix</keyword>
<gene>
    <name evidence="2" type="ORF">GCM10011346_33940</name>
</gene>
<keyword evidence="1" id="KW-0472">Membrane</keyword>
<name>A0ABQ2NY75_9BACI</name>
<keyword evidence="1" id="KW-0812">Transmembrane</keyword>
<evidence type="ECO:0000256" key="1">
    <source>
        <dbReference type="SAM" id="Phobius"/>
    </source>
</evidence>
<evidence type="ECO:0000313" key="2">
    <source>
        <dbReference type="EMBL" id="GGP13540.1"/>
    </source>
</evidence>
<reference evidence="3" key="1">
    <citation type="journal article" date="2019" name="Int. J. Syst. Evol. Microbiol.">
        <title>The Global Catalogue of Microorganisms (GCM) 10K type strain sequencing project: providing services to taxonomists for standard genome sequencing and annotation.</title>
        <authorList>
            <consortium name="The Broad Institute Genomics Platform"/>
            <consortium name="The Broad Institute Genome Sequencing Center for Infectious Disease"/>
            <person name="Wu L."/>
            <person name="Ma J."/>
        </authorList>
    </citation>
    <scope>NUCLEOTIDE SEQUENCE [LARGE SCALE GENOMIC DNA]</scope>
    <source>
        <strain evidence="3">CGMCC 1.7693</strain>
    </source>
</reference>
<evidence type="ECO:0000313" key="3">
    <source>
        <dbReference type="Proteomes" id="UP000641206"/>
    </source>
</evidence>
<comment type="caution">
    <text evidence="2">The sequence shown here is derived from an EMBL/GenBank/DDBJ whole genome shotgun (WGS) entry which is preliminary data.</text>
</comment>
<keyword evidence="3" id="KW-1185">Reference proteome</keyword>
<accession>A0ABQ2NY75</accession>
<sequence>MIDTLSKIAEALAALITASASLITALVAYKLTKSKDKDD</sequence>
<proteinExistence type="predicted"/>
<dbReference type="Proteomes" id="UP000641206">
    <property type="component" value="Unassembled WGS sequence"/>
</dbReference>
<dbReference type="EMBL" id="BMLW01000010">
    <property type="protein sequence ID" value="GGP13540.1"/>
    <property type="molecule type" value="Genomic_DNA"/>
</dbReference>
<feature type="transmembrane region" description="Helical" evidence="1">
    <location>
        <begin position="12"/>
        <end position="31"/>
    </location>
</feature>
<organism evidence="2 3">
    <name type="scientific">Oceanobacillus neutriphilus</name>
    <dbReference type="NCBI Taxonomy" id="531815"/>
    <lineage>
        <taxon>Bacteria</taxon>
        <taxon>Bacillati</taxon>
        <taxon>Bacillota</taxon>
        <taxon>Bacilli</taxon>
        <taxon>Bacillales</taxon>
        <taxon>Bacillaceae</taxon>
        <taxon>Oceanobacillus</taxon>
    </lineage>
</organism>